<evidence type="ECO:0000313" key="3">
    <source>
        <dbReference type="Proteomes" id="UP000265703"/>
    </source>
</evidence>
<dbReference type="AlphaFoldDB" id="A0A397TP25"/>
<organism evidence="2 3">
    <name type="scientific">Glomus cerebriforme</name>
    <dbReference type="NCBI Taxonomy" id="658196"/>
    <lineage>
        <taxon>Eukaryota</taxon>
        <taxon>Fungi</taxon>
        <taxon>Fungi incertae sedis</taxon>
        <taxon>Mucoromycota</taxon>
        <taxon>Glomeromycotina</taxon>
        <taxon>Glomeromycetes</taxon>
        <taxon>Glomerales</taxon>
        <taxon>Glomeraceae</taxon>
        <taxon>Glomus</taxon>
    </lineage>
</organism>
<dbReference type="SUPFAM" id="SSF49503">
    <property type="entry name" value="Cupredoxins"/>
    <property type="match status" value="1"/>
</dbReference>
<comment type="caution">
    <text evidence="2">The sequence shown here is derived from an EMBL/GenBank/DDBJ whole genome shotgun (WGS) entry which is preliminary data.</text>
</comment>
<dbReference type="EMBL" id="QKYT01000038">
    <property type="protein sequence ID" value="RIA96791.1"/>
    <property type="molecule type" value="Genomic_DNA"/>
</dbReference>
<proteinExistence type="predicted"/>
<dbReference type="OrthoDB" id="2361949at2759"/>
<feature type="signal peptide" evidence="1">
    <location>
        <begin position="1"/>
        <end position="21"/>
    </location>
</feature>
<sequence length="135" mass="15079">MEKNIFVLLTMLAFFTLQVLAQFPRCKSDITIGPFESFTTVIVGDGFFSPDCLTVHMGTTIIFEYQGNTNHTVTSTNGPFGNCNQRALSPEIDVTLNNDNSTYIFYPQGRGTLFYKCNILGHCERDGMFGKVLVI</sequence>
<dbReference type="Proteomes" id="UP000265703">
    <property type="component" value="Unassembled WGS sequence"/>
</dbReference>
<dbReference type="InterPro" id="IPR008972">
    <property type="entry name" value="Cupredoxin"/>
</dbReference>
<feature type="chain" id="PRO_5017209991" description="Cupredoxin" evidence="1">
    <location>
        <begin position="22"/>
        <end position="135"/>
    </location>
</feature>
<dbReference type="Gene3D" id="2.60.40.420">
    <property type="entry name" value="Cupredoxins - blue copper proteins"/>
    <property type="match status" value="1"/>
</dbReference>
<name>A0A397TP25_9GLOM</name>
<evidence type="ECO:0000256" key="1">
    <source>
        <dbReference type="SAM" id="SignalP"/>
    </source>
</evidence>
<keyword evidence="3" id="KW-1185">Reference proteome</keyword>
<keyword evidence="1" id="KW-0732">Signal</keyword>
<accession>A0A397TP25</accession>
<protein>
    <recommendedName>
        <fullName evidence="4">Cupredoxin</fullName>
    </recommendedName>
</protein>
<evidence type="ECO:0000313" key="2">
    <source>
        <dbReference type="EMBL" id="RIA96791.1"/>
    </source>
</evidence>
<reference evidence="2 3" key="1">
    <citation type="submission" date="2018-06" db="EMBL/GenBank/DDBJ databases">
        <title>Comparative genomics reveals the genomic features of Rhizophagus irregularis, R. cerebriforme, R. diaphanum and Gigaspora rosea, and their symbiotic lifestyle signature.</title>
        <authorList>
            <person name="Morin E."/>
            <person name="San Clemente H."/>
            <person name="Chen E.C.H."/>
            <person name="De La Providencia I."/>
            <person name="Hainaut M."/>
            <person name="Kuo A."/>
            <person name="Kohler A."/>
            <person name="Murat C."/>
            <person name="Tang N."/>
            <person name="Roy S."/>
            <person name="Loubradou J."/>
            <person name="Henrissat B."/>
            <person name="Grigoriev I.V."/>
            <person name="Corradi N."/>
            <person name="Roux C."/>
            <person name="Martin F.M."/>
        </authorList>
    </citation>
    <scope>NUCLEOTIDE SEQUENCE [LARGE SCALE GENOMIC DNA]</scope>
    <source>
        <strain evidence="2 3">DAOM 227022</strain>
    </source>
</reference>
<evidence type="ECO:0008006" key="4">
    <source>
        <dbReference type="Google" id="ProtNLM"/>
    </source>
</evidence>
<gene>
    <name evidence="2" type="ORF">C1645_814820</name>
</gene>